<dbReference type="SUPFAM" id="SSF53756">
    <property type="entry name" value="UDP-Glycosyltransferase/glycogen phosphorylase"/>
    <property type="match status" value="1"/>
</dbReference>
<dbReference type="RefSeq" id="WP_325963146.1">
    <property type="nucleotide sequence ID" value="NZ_JALLMA010000002.1"/>
</dbReference>
<protein>
    <recommendedName>
        <fullName evidence="1">Glycosyl transferase family 28 C-terminal domain-containing protein</fullName>
    </recommendedName>
</protein>
<dbReference type="PANTHER" id="PTHR21015">
    <property type="entry name" value="UDP-N-ACETYLGLUCOSAMINE--N-ACETYLMURAMYL-(PENTAPEPTIDE) PYROPHOSPHORYL-UNDECAPRENOL N-ACETYLGLUCOSAMINE TRANSFERASE 1"/>
    <property type="match status" value="1"/>
</dbReference>
<organism evidence="2 3">
    <name type="scientific">Serratia rhizosphaerae</name>
    <dbReference type="NCBI Taxonomy" id="2597702"/>
    <lineage>
        <taxon>Bacteria</taxon>
        <taxon>Pseudomonadati</taxon>
        <taxon>Pseudomonadota</taxon>
        <taxon>Gammaproteobacteria</taxon>
        <taxon>Enterobacterales</taxon>
        <taxon>Yersiniaceae</taxon>
        <taxon>Serratia</taxon>
    </lineage>
</organism>
<accession>A0ABX6GLE3</accession>
<feature type="domain" description="Glycosyl transferase family 28 C-terminal" evidence="1">
    <location>
        <begin position="222"/>
        <end position="328"/>
    </location>
</feature>
<evidence type="ECO:0000313" key="2">
    <source>
        <dbReference type="EMBL" id="QHA87050.1"/>
    </source>
</evidence>
<evidence type="ECO:0000259" key="1">
    <source>
        <dbReference type="Pfam" id="PF04101"/>
    </source>
</evidence>
<evidence type="ECO:0000313" key="3">
    <source>
        <dbReference type="Proteomes" id="UP000430368"/>
    </source>
</evidence>
<name>A0ABX6GLE3_9GAMM</name>
<dbReference type="Proteomes" id="UP000430368">
    <property type="component" value="Chromosome"/>
</dbReference>
<dbReference type="PANTHER" id="PTHR21015:SF28">
    <property type="entry name" value="SLL1722 PROTEIN"/>
    <property type="match status" value="1"/>
</dbReference>
<dbReference type="Pfam" id="PF04101">
    <property type="entry name" value="Glyco_tran_28_C"/>
    <property type="match status" value="1"/>
</dbReference>
<gene>
    <name evidence="2" type="ORF">FO014_08865</name>
</gene>
<keyword evidence="3" id="KW-1185">Reference proteome</keyword>
<sequence>MECGKPIRIVLYSHDAVGLGHLRRNLALSYSLSRGLSRSVTGLLISGNHHAGRLSRPDHWDLLVLPGYEKLGGSYHSRQLVMPLEELAALRAKIIASALEAFEPDILIVDKHPAGLQGELLPALKTLTTTRLVLGLRDILDAPETALAQWYASGSHQAVREYYHRIWIYSDPRIHSPFDSGELPEELRAISDFTGYLAKGRRTLGEPDSATKNQWGRQFLTFVGAGSDGFPVAQAAVRARVPTGYQHLVCTGPDMAAEDVAALRLMVSSPAISVTSFIEHAATRIAYAAGLLTMGGYNTLCEALATDTPTLVVPRRSPRLEQQIRAQVLAECGLIDICPIEQISPAFVGDWLERCSARRVVRSRIDLDGLQHVPALASSLLTTKEGTADATDIAHRICAENLSQAV</sequence>
<reference evidence="2 3" key="1">
    <citation type="submission" date="2019-07" db="EMBL/GenBank/DDBJ databases">
        <title>Serratia dokdonensis sp. nov., an elicitor of systemic resistance in Nicotiana Tabacum.</title>
        <authorList>
            <person name="Son J.-S."/>
            <person name="Hwang Y.-J."/>
            <person name="Lee S.-Y."/>
            <person name="Ghim S.-Y."/>
        </authorList>
    </citation>
    <scope>NUCLEOTIDE SEQUENCE [LARGE SCALE GENOMIC DNA]</scope>
    <source>
        <strain evidence="2 3">KUDC3025</strain>
    </source>
</reference>
<dbReference type="EMBL" id="CP041764">
    <property type="protein sequence ID" value="QHA87050.1"/>
    <property type="molecule type" value="Genomic_DNA"/>
</dbReference>
<dbReference type="InterPro" id="IPR007235">
    <property type="entry name" value="Glyco_trans_28_C"/>
</dbReference>
<proteinExistence type="predicted"/>
<dbReference type="Gene3D" id="3.40.50.2000">
    <property type="entry name" value="Glycogen Phosphorylase B"/>
    <property type="match status" value="1"/>
</dbReference>